<evidence type="ECO:0000256" key="6">
    <source>
        <dbReference type="ARBA" id="ARBA00022989"/>
    </source>
</evidence>
<feature type="repeat" description="Solcar" evidence="8">
    <location>
        <begin position="298"/>
        <end position="385"/>
    </location>
</feature>
<dbReference type="InterPro" id="IPR018108">
    <property type="entry name" value="MCP_transmembrane"/>
</dbReference>
<proteinExistence type="inferred from homology"/>
<accession>A0A7S0EHR4</accession>
<evidence type="ECO:0008006" key="12">
    <source>
        <dbReference type="Google" id="ProtNLM"/>
    </source>
</evidence>
<dbReference type="PROSITE" id="PS50920">
    <property type="entry name" value="SOLCAR"/>
    <property type="match status" value="3"/>
</dbReference>
<dbReference type="SUPFAM" id="SSF103506">
    <property type="entry name" value="Mitochondrial carrier"/>
    <property type="match status" value="1"/>
</dbReference>
<dbReference type="Gene3D" id="1.50.40.10">
    <property type="entry name" value="Mitochondrial carrier domain"/>
    <property type="match status" value="1"/>
</dbReference>
<feature type="repeat" description="Solcar" evidence="8">
    <location>
        <begin position="104"/>
        <end position="183"/>
    </location>
</feature>
<evidence type="ECO:0000256" key="4">
    <source>
        <dbReference type="ARBA" id="ARBA00022692"/>
    </source>
</evidence>
<dbReference type="GO" id="GO:0016020">
    <property type="term" value="C:membrane"/>
    <property type="evidence" value="ECO:0007669"/>
    <property type="project" value="UniProtKB-SubCell"/>
</dbReference>
<dbReference type="PANTHER" id="PTHR45667">
    <property type="entry name" value="S-ADENOSYLMETHIONINE MITOCHONDRIAL CARRIER PROTEIN"/>
    <property type="match status" value="1"/>
</dbReference>
<evidence type="ECO:0000256" key="10">
    <source>
        <dbReference type="SAM" id="SignalP"/>
    </source>
</evidence>
<sequence length="400" mass="43657">MMQSVRLLALVLFLIQPNVVDTFTESASSPAARSTGGNFRSAKTSFFPLLRSKISSAAELRYGLATALPQGSASTKAGNPEQSVSHLFNSKLVVDNNSFLSKVWHARHHLVAGAIGRCVAVSIMFPVDTIKTRLQLHGAQCCTPTQWSEAIKKPLFRGLSSSLIGQVPNGMLVYGSYEVYKRELSERFPSLSATQVRLMAALLGDVTGSIWLAPFERTKQRVQAGLYSGMRQGFKSTVADKGIFGLYTGYKAQVLRDMSFHAIQLPLYEAIKDLWLRRGSWSHSSQLGSGLQVPARKLQPWESMTVGAIAGATSGALTTPIDVLKTRLMASSSMSASVGSMRQVLVQVLMTEGLLGLTAGLPQRAAYIACGSAIFWTVFEQVCHRIYLVEQRAKTRQQMM</sequence>
<keyword evidence="4 8" id="KW-0812">Transmembrane</keyword>
<evidence type="ECO:0000313" key="11">
    <source>
        <dbReference type="EMBL" id="CAD8485505.1"/>
    </source>
</evidence>
<feature type="chain" id="PRO_5031076151" description="Mitochondrial carrier protein" evidence="10">
    <location>
        <begin position="23"/>
        <end position="400"/>
    </location>
</feature>
<dbReference type="AlphaFoldDB" id="A0A7S0EHR4"/>
<comment type="subcellular location">
    <subcellularLocation>
        <location evidence="1">Membrane</location>
        <topology evidence="1">Multi-pass membrane protein</topology>
    </subcellularLocation>
</comment>
<dbReference type="Pfam" id="PF00153">
    <property type="entry name" value="Mito_carr"/>
    <property type="match status" value="3"/>
</dbReference>
<keyword evidence="5" id="KW-0677">Repeat</keyword>
<feature type="repeat" description="Solcar" evidence="8">
    <location>
        <begin position="192"/>
        <end position="274"/>
    </location>
</feature>
<keyword evidence="7 8" id="KW-0472">Membrane</keyword>
<comment type="similarity">
    <text evidence="2 9">Belongs to the mitochondrial carrier (TC 2.A.29) family.</text>
</comment>
<evidence type="ECO:0000256" key="5">
    <source>
        <dbReference type="ARBA" id="ARBA00022737"/>
    </source>
</evidence>
<evidence type="ECO:0000256" key="2">
    <source>
        <dbReference type="ARBA" id="ARBA00006375"/>
    </source>
</evidence>
<feature type="signal peptide" evidence="10">
    <location>
        <begin position="1"/>
        <end position="22"/>
    </location>
</feature>
<reference evidence="11" key="1">
    <citation type="submission" date="2021-01" db="EMBL/GenBank/DDBJ databases">
        <authorList>
            <person name="Corre E."/>
            <person name="Pelletier E."/>
            <person name="Niang G."/>
            <person name="Scheremetjew M."/>
            <person name="Finn R."/>
            <person name="Kale V."/>
            <person name="Holt S."/>
            <person name="Cochrane G."/>
            <person name="Meng A."/>
            <person name="Brown T."/>
            <person name="Cohen L."/>
        </authorList>
    </citation>
    <scope>NUCLEOTIDE SEQUENCE</scope>
    <source>
        <strain evidence="11">CCMP325</strain>
    </source>
</reference>
<keyword evidence="10" id="KW-0732">Signal</keyword>
<name>A0A7S0EHR4_9CRYP</name>
<evidence type="ECO:0000256" key="1">
    <source>
        <dbReference type="ARBA" id="ARBA00004141"/>
    </source>
</evidence>
<protein>
    <recommendedName>
        <fullName evidence="12">Mitochondrial carrier protein</fullName>
    </recommendedName>
</protein>
<keyword evidence="3 9" id="KW-0813">Transport</keyword>
<dbReference type="EMBL" id="HBEO01016472">
    <property type="protein sequence ID" value="CAD8485505.1"/>
    <property type="molecule type" value="Transcribed_RNA"/>
</dbReference>
<organism evidence="11">
    <name type="scientific">Hanusia phi</name>
    <dbReference type="NCBI Taxonomy" id="3032"/>
    <lineage>
        <taxon>Eukaryota</taxon>
        <taxon>Cryptophyceae</taxon>
        <taxon>Pyrenomonadales</taxon>
        <taxon>Geminigeraceae</taxon>
        <taxon>Hanusia</taxon>
    </lineage>
</organism>
<evidence type="ECO:0000256" key="3">
    <source>
        <dbReference type="ARBA" id="ARBA00022448"/>
    </source>
</evidence>
<keyword evidence="6" id="KW-1133">Transmembrane helix</keyword>
<evidence type="ECO:0000256" key="9">
    <source>
        <dbReference type="RuleBase" id="RU000488"/>
    </source>
</evidence>
<evidence type="ECO:0000256" key="8">
    <source>
        <dbReference type="PROSITE-ProRule" id="PRU00282"/>
    </source>
</evidence>
<evidence type="ECO:0000256" key="7">
    <source>
        <dbReference type="ARBA" id="ARBA00023136"/>
    </source>
</evidence>
<gene>
    <name evidence="11" type="ORF">HPHI1048_LOCUS11224</name>
</gene>
<dbReference type="InterPro" id="IPR023395">
    <property type="entry name" value="MCP_dom_sf"/>
</dbReference>